<protein>
    <recommendedName>
        <fullName evidence="2">histidine kinase</fullName>
        <ecNumber evidence="2">2.7.13.3</ecNumber>
    </recommendedName>
</protein>
<evidence type="ECO:0000256" key="3">
    <source>
        <dbReference type="ARBA" id="ARBA00022553"/>
    </source>
</evidence>
<keyword evidence="9" id="KW-1185">Reference proteome</keyword>
<dbReference type="SMART" id="SM00388">
    <property type="entry name" value="HisKA"/>
    <property type="match status" value="1"/>
</dbReference>
<dbReference type="eggNOG" id="arCOG02358">
    <property type="taxonomic scope" value="Archaea"/>
</dbReference>
<dbReference type="InterPro" id="IPR005467">
    <property type="entry name" value="His_kinase_dom"/>
</dbReference>
<dbReference type="InterPro" id="IPR003594">
    <property type="entry name" value="HATPase_dom"/>
</dbReference>
<keyword evidence="4" id="KW-0808">Transferase</keyword>
<gene>
    <name evidence="8" type="ORF">NTE_01052</name>
</gene>
<keyword evidence="6" id="KW-0902">Two-component regulatory system</keyword>
<name>A0A075MPS4_9ARCH</name>
<organism evidence="8 9">
    <name type="scientific">Candidatus Nitrososphaera evergladensis SR1</name>
    <dbReference type="NCBI Taxonomy" id="1459636"/>
    <lineage>
        <taxon>Archaea</taxon>
        <taxon>Nitrososphaerota</taxon>
        <taxon>Nitrososphaeria</taxon>
        <taxon>Nitrososphaerales</taxon>
        <taxon>Nitrososphaeraceae</taxon>
        <taxon>Nitrososphaera</taxon>
    </lineage>
</organism>
<evidence type="ECO:0000259" key="7">
    <source>
        <dbReference type="PROSITE" id="PS50109"/>
    </source>
</evidence>
<dbReference type="SMART" id="SM00387">
    <property type="entry name" value="HATPase_c"/>
    <property type="match status" value="1"/>
</dbReference>
<dbReference type="CDD" id="cd00082">
    <property type="entry name" value="HisKA"/>
    <property type="match status" value="1"/>
</dbReference>
<evidence type="ECO:0000256" key="2">
    <source>
        <dbReference type="ARBA" id="ARBA00012438"/>
    </source>
</evidence>
<dbReference type="KEGG" id="nev:NTE_01052"/>
<dbReference type="Gene3D" id="3.30.565.10">
    <property type="entry name" value="Histidine kinase-like ATPase, C-terminal domain"/>
    <property type="match status" value="1"/>
</dbReference>
<dbReference type="STRING" id="1459636.NTE_01052"/>
<dbReference type="PRINTS" id="PR00344">
    <property type="entry name" value="BCTRLSENSOR"/>
</dbReference>
<evidence type="ECO:0000313" key="8">
    <source>
        <dbReference type="EMBL" id="AIF83125.1"/>
    </source>
</evidence>
<keyword evidence="5 8" id="KW-0418">Kinase</keyword>
<dbReference type="Gene3D" id="1.10.287.130">
    <property type="match status" value="1"/>
</dbReference>
<dbReference type="HOGENOM" id="CLU_015921_0_0_2"/>
<dbReference type="Pfam" id="PF00512">
    <property type="entry name" value="HisKA"/>
    <property type="match status" value="1"/>
</dbReference>
<dbReference type="InterPro" id="IPR036097">
    <property type="entry name" value="HisK_dim/P_sf"/>
</dbReference>
<feature type="domain" description="Histidine kinase" evidence="7">
    <location>
        <begin position="488"/>
        <end position="706"/>
    </location>
</feature>
<keyword evidence="3" id="KW-0597">Phosphoprotein</keyword>
<reference evidence="8 9" key="1">
    <citation type="journal article" date="2014" name="PLoS ONE">
        <title>Genome Sequence of Candidatus Nitrososphaera evergladensis from Group I.1b Enriched from Everglades Soil Reveals Novel Genomic Features of the Ammonia-Oxidizing Archaea.</title>
        <authorList>
            <person name="Zhalnina K.V."/>
            <person name="Dias R."/>
            <person name="Leonard M.T."/>
            <person name="Dorr de Quadros P."/>
            <person name="Camargo F.A."/>
            <person name="Drew J.C."/>
            <person name="Farmerie W.G."/>
            <person name="Daroub S.H."/>
            <person name="Triplett E.W."/>
        </authorList>
    </citation>
    <scope>NUCLEOTIDE SEQUENCE [LARGE SCALE GENOMIC DNA]</scope>
    <source>
        <strain evidence="8 9">SR1</strain>
    </source>
</reference>
<dbReference type="PANTHER" id="PTHR43711:SF1">
    <property type="entry name" value="HISTIDINE KINASE 1"/>
    <property type="match status" value="1"/>
</dbReference>
<evidence type="ECO:0000313" key="9">
    <source>
        <dbReference type="Proteomes" id="UP000028194"/>
    </source>
</evidence>
<dbReference type="EC" id="2.7.13.3" evidence="2"/>
<evidence type="ECO:0000256" key="1">
    <source>
        <dbReference type="ARBA" id="ARBA00000085"/>
    </source>
</evidence>
<dbReference type="PROSITE" id="PS50109">
    <property type="entry name" value="HIS_KIN"/>
    <property type="match status" value="1"/>
</dbReference>
<evidence type="ECO:0000256" key="6">
    <source>
        <dbReference type="ARBA" id="ARBA00023012"/>
    </source>
</evidence>
<evidence type="ECO:0000256" key="5">
    <source>
        <dbReference type="ARBA" id="ARBA00022777"/>
    </source>
</evidence>
<dbReference type="InterPro" id="IPR003661">
    <property type="entry name" value="HisK_dim/P_dom"/>
</dbReference>
<dbReference type="EMBL" id="CP007174">
    <property type="protein sequence ID" value="AIF83125.1"/>
    <property type="molecule type" value="Genomic_DNA"/>
</dbReference>
<evidence type="ECO:0000256" key="4">
    <source>
        <dbReference type="ARBA" id="ARBA00022679"/>
    </source>
</evidence>
<dbReference type="FunFam" id="1.10.287.130:FF:000001">
    <property type="entry name" value="Two-component sensor histidine kinase"/>
    <property type="match status" value="1"/>
</dbReference>
<accession>A0A075MPS4</accession>
<sequence length="707" mass="79442">MEEGIEPEKTEIIQGVENVVALAETISQIRERLDTCMDSNGVSSVATNLYEKLARLKEKGVKLRYITEVTRGNVPQCKKLLNAVELRHLQGIKGNFGIADGVDFRSSASVVGGQHPTEVIRSTARQFVKQQQYFFDMLWEKAIPAEQRIKEIEEGIEPEITEIVTGWDGIFKRNIESFSKARQAVDHCCDALVPPKIVGSPVYEAGTDFVKRGGKIRMITEITAENLPSVKELMKTQEIRHVNGFNLNFGISEAVFLAPTSVYAMSSNPQLIYSNSRDLIRQHQYLFDTLWEKAIPAEQRIKEIEEGIGPEFIETIKDPDKVLKLGYDLLKEAKSEVLVIFSSANAFLRQERAGLMRLLTKMAEGHGGVQIRIMTPIDDRIKETVEKFEEHSQQKIKVKSIEPSLQTRVTLLIVDRRYSLAVELKDDAKETSLEAMGMATYSNSKATVLSYTSIFESLWNQAELYERIKQLYEQLKAHSEMQKEFISIAAHELRTPIQPIIGLTEILNQKEGNSSEYHQLLEIINRNANRLNRLTETLLDVARIDSQSLRLNKETLDLNDTIMEAIGDMEKSMDNNNNKTTLSFLRKEKEDVFVNADRGRITQVIYNLLSNAIKFAGGGTVTVMLGKESNDDGRFAIVSVRDSGSGIDPEIVPRLFTKFASKSEKGTGLGLFISKGIVEAHGGKIWAKNNKDSRGATFAFSLPLVSK</sequence>
<dbReference type="AlphaFoldDB" id="A0A075MPS4"/>
<dbReference type="InterPro" id="IPR050736">
    <property type="entry name" value="Sensor_HK_Regulatory"/>
</dbReference>
<dbReference type="SUPFAM" id="SSF55874">
    <property type="entry name" value="ATPase domain of HSP90 chaperone/DNA topoisomerase II/histidine kinase"/>
    <property type="match status" value="1"/>
</dbReference>
<proteinExistence type="predicted"/>
<dbReference type="PANTHER" id="PTHR43711">
    <property type="entry name" value="TWO-COMPONENT HISTIDINE KINASE"/>
    <property type="match status" value="1"/>
</dbReference>
<dbReference type="InterPro" id="IPR004358">
    <property type="entry name" value="Sig_transdc_His_kin-like_C"/>
</dbReference>
<dbReference type="GO" id="GO:0000155">
    <property type="term" value="F:phosphorelay sensor kinase activity"/>
    <property type="evidence" value="ECO:0007669"/>
    <property type="project" value="InterPro"/>
</dbReference>
<dbReference type="Proteomes" id="UP000028194">
    <property type="component" value="Chromosome"/>
</dbReference>
<dbReference type="SUPFAM" id="SSF47384">
    <property type="entry name" value="Homodimeric domain of signal transducing histidine kinase"/>
    <property type="match status" value="1"/>
</dbReference>
<comment type="catalytic activity">
    <reaction evidence="1">
        <text>ATP + protein L-histidine = ADP + protein N-phospho-L-histidine.</text>
        <dbReference type="EC" id="2.7.13.3"/>
    </reaction>
</comment>
<dbReference type="Pfam" id="PF02518">
    <property type="entry name" value="HATPase_c"/>
    <property type="match status" value="1"/>
</dbReference>
<dbReference type="InterPro" id="IPR036890">
    <property type="entry name" value="HATPase_C_sf"/>
</dbReference>